<gene>
    <name evidence="6" type="primary">psuG</name>
    <name evidence="7" type="ORF">FDO65_00430</name>
</gene>
<dbReference type="GO" id="GO:0016798">
    <property type="term" value="F:hydrolase activity, acting on glycosyl bonds"/>
    <property type="evidence" value="ECO:0007669"/>
    <property type="project" value="UniProtKB-KW"/>
</dbReference>
<dbReference type="Gene3D" id="3.40.1790.10">
    <property type="entry name" value="Indigoidine synthase domain"/>
    <property type="match status" value="1"/>
</dbReference>
<feature type="active site" description="Proton donor" evidence="6">
    <location>
        <position position="30"/>
    </location>
</feature>
<comment type="similarity">
    <text evidence="6">Belongs to the pseudouridine-5'-phosphate glycosidase family.</text>
</comment>
<dbReference type="PANTHER" id="PTHR42909">
    <property type="entry name" value="ZGC:136858"/>
    <property type="match status" value="1"/>
</dbReference>
<comment type="catalytic activity">
    <reaction evidence="6">
        <text>D-ribose 5-phosphate + uracil = psi-UMP + H2O</text>
        <dbReference type="Rhea" id="RHEA:18337"/>
        <dbReference type="ChEBI" id="CHEBI:15377"/>
        <dbReference type="ChEBI" id="CHEBI:17568"/>
        <dbReference type="ChEBI" id="CHEBI:58380"/>
        <dbReference type="ChEBI" id="CHEBI:78346"/>
        <dbReference type="EC" id="4.2.1.70"/>
    </reaction>
</comment>
<evidence type="ECO:0000256" key="3">
    <source>
        <dbReference type="ARBA" id="ARBA00023211"/>
    </source>
</evidence>
<keyword evidence="1 6" id="KW-0479">Metal-binding</keyword>
<feature type="binding site" evidence="6">
    <location>
        <position position="111"/>
    </location>
    <ligand>
        <name>substrate</name>
    </ligand>
</feature>
<accession>A0A4U6QJI7</accession>
<dbReference type="PANTHER" id="PTHR42909:SF1">
    <property type="entry name" value="CARBOHYDRATE KINASE PFKB DOMAIN-CONTAINING PROTEIN"/>
    <property type="match status" value="1"/>
</dbReference>
<dbReference type="EC" id="4.2.1.70" evidence="6"/>
<feature type="binding site" evidence="6">
    <location>
        <begin position="145"/>
        <end position="147"/>
    </location>
    <ligand>
        <name>substrate</name>
    </ligand>
</feature>
<dbReference type="InterPro" id="IPR007342">
    <property type="entry name" value="PsuG"/>
</dbReference>
<dbReference type="SUPFAM" id="SSF110581">
    <property type="entry name" value="Indigoidine synthase A-like"/>
    <property type="match status" value="1"/>
</dbReference>
<keyword evidence="4 6" id="KW-0456">Lyase</keyword>
<sequence length="310" mass="31717">MTGDPTTDLLRIGDEVAAALADGRAVVALESTLLAHGLPPGDNRRVADELEQRVRDAGAVPATVAVLDGAVRIGLSPAQLDRVCGTPPLVKLSVRDVGPALAAGVDGATTVASTAALAHQAGVGVFATGGLGGVHRGAAETFDVSADLGVLARTPIVVVCAGVKSILDVPATLEYLETLSVPVVGYRTDRLPGFYLSDTGLSLPWRADDPAQVAAIVRARRALALDDAAVVLANPLPVDRQLDPALHDRTLADGLALLESEGVSGKDVTPRLLEYFHAATHGESLRVNVDLVASNVELASAVAVALATGR</sequence>
<keyword evidence="8" id="KW-1185">Reference proteome</keyword>
<dbReference type="GO" id="GO:0046872">
    <property type="term" value="F:metal ion binding"/>
    <property type="evidence" value="ECO:0007669"/>
    <property type="project" value="UniProtKB-KW"/>
</dbReference>
<protein>
    <recommendedName>
        <fullName evidence="6">Pseudouridine-5'-phosphate glycosidase</fullName>
        <shortName evidence="6">PsiMP glycosidase</shortName>
        <ecNumber evidence="6">4.2.1.70</ecNumber>
    </recommendedName>
</protein>
<evidence type="ECO:0000256" key="4">
    <source>
        <dbReference type="ARBA" id="ARBA00023239"/>
    </source>
</evidence>
<dbReference type="EMBL" id="SZZH01000001">
    <property type="protein sequence ID" value="TKV60238.1"/>
    <property type="molecule type" value="Genomic_DNA"/>
</dbReference>
<evidence type="ECO:0000313" key="8">
    <source>
        <dbReference type="Proteomes" id="UP000306985"/>
    </source>
</evidence>
<comment type="function">
    <text evidence="6">Catalyzes the reversible cleavage of pseudouridine 5'-phosphate (PsiMP) to ribose 5-phosphate and uracil. Functions biologically in the cleavage direction, as part of a pseudouridine degradation pathway.</text>
</comment>
<dbReference type="HAMAP" id="MF_01876">
    <property type="entry name" value="PsiMP_glycosidase"/>
    <property type="match status" value="1"/>
</dbReference>
<name>A0A4U6QJI7_9ACTN</name>
<dbReference type="RefSeq" id="WP_137447541.1">
    <property type="nucleotide sequence ID" value="NZ_SZZH01000001.1"/>
</dbReference>
<reference evidence="7 8" key="1">
    <citation type="submission" date="2019-05" db="EMBL/GenBank/DDBJ databases">
        <title>Nakamurella sp. N5BH11, whole genome shotgun sequence.</title>
        <authorList>
            <person name="Tuo L."/>
        </authorList>
    </citation>
    <scope>NUCLEOTIDE SEQUENCE [LARGE SCALE GENOMIC DNA]</scope>
    <source>
        <strain evidence="7 8">N5BH11</strain>
    </source>
</reference>
<dbReference type="AlphaFoldDB" id="A0A4U6QJI7"/>
<dbReference type="Proteomes" id="UP000306985">
    <property type="component" value="Unassembled WGS sequence"/>
</dbReference>
<proteinExistence type="inferred from homology"/>
<dbReference type="GO" id="GO:0005737">
    <property type="term" value="C:cytoplasm"/>
    <property type="evidence" value="ECO:0007669"/>
    <property type="project" value="TreeGrafter"/>
</dbReference>
<dbReference type="GO" id="GO:0046113">
    <property type="term" value="P:nucleobase catabolic process"/>
    <property type="evidence" value="ECO:0007669"/>
    <property type="project" value="UniProtKB-UniRule"/>
</dbReference>
<comment type="cofactor">
    <cofactor evidence="6">
        <name>Mn(2+)</name>
        <dbReference type="ChEBI" id="CHEBI:29035"/>
    </cofactor>
    <text evidence="6">Binds 1 Mn(2+) ion per subunit.</text>
</comment>
<evidence type="ECO:0000256" key="5">
    <source>
        <dbReference type="ARBA" id="ARBA00023295"/>
    </source>
</evidence>
<comment type="subunit">
    <text evidence="6">Homotrimer.</text>
</comment>
<evidence type="ECO:0000313" key="7">
    <source>
        <dbReference type="EMBL" id="TKV60238.1"/>
    </source>
</evidence>
<feature type="binding site" evidence="6">
    <location>
        <position position="91"/>
    </location>
    <ligand>
        <name>substrate</name>
    </ligand>
</feature>
<organism evidence="7 8">
    <name type="scientific">Nakamurella flava</name>
    <dbReference type="NCBI Taxonomy" id="2576308"/>
    <lineage>
        <taxon>Bacteria</taxon>
        <taxon>Bacillati</taxon>
        <taxon>Actinomycetota</taxon>
        <taxon>Actinomycetes</taxon>
        <taxon>Nakamurellales</taxon>
        <taxon>Nakamurellaceae</taxon>
        <taxon>Nakamurella</taxon>
    </lineage>
</organism>
<dbReference type="Pfam" id="PF04227">
    <property type="entry name" value="Indigoidine_A"/>
    <property type="match status" value="1"/>
</dbReference>
<comment type="caution">
    <text evidence="7">The sequence shown here is derived from an EMBL/GenBank/DDBJ whole genome shotgun (WGS) entry which is preliminary data.</text>
</comment>
<evidence type="ECO:0000256" key="6">
    <source>
        <dbReference type="HAMAP-Rule" id="MF_01876"/>
    </source>
</evidence>
<dbReference type="GO" id="GO:0004730">
    <property type="term" value="F:pseudouridylate synthase activity"/>
    <property type="evidence" value="ECO:0007669"/>
    <property type="project" value="UniProtKB-UniRule"/>
</dbReference>
<keyword evidence="3 6" id="KW-0464">Manganese</keyword>
<feature type="active site" description="Nucleophile" evidence="6">
    <location>
        <position position="164"/>
    </location>
</feature>
<keyword evidence="2 6" id="KW-0378">Hydrolase</keyword>
<feature type="binding site" evidence="6">
    <location>
        <position position="143"/>
    </location>
    <ligand>
        <name>Mn(2+)</name>
        <dbReference type="ChEBI" id="CHEBI:29035"/>
    </ligand>
</feature>
<evidence type="ECO:0000256" key="2">
    <source>
        <dbReference type="ARBA" id="ARBA00022801"/>
    </source>
</evidence>
<dbReference type="OrthoDB" id="9805870at2"/>
<evidence type="ECO:0000256" key="1">
    <source>
        <dbReference type="ARBA" id="ARBA00022723"/>
    </source>
</evidence>
<dbReference type="InterPro" id="IPR022830">
    <property type="entry name" value="Indigdn_synthA-like"/>
</dbReference>
<keyword evidence="5 6" id="KW-0326">Glycosidase</keyword>